<gene>
    <name evidence="2" type="primary">INPP5A</name>
    <name evidence="2" type="ORF">EVAR_33848_1</name>
</gene>
<reference evidence="2 3" key="1">
    <citation type="journal article" date="2019" name="Commun. Biol.">
        <title>The bagworm genome reveals a unique fibroin gene that provides high tensile strength.</title>
        <authorList>
            <person name="Kono N."/>
            <person name="Nakamura H."/>
            <person name="Ohtoshi R."/>
            <person name="Tomita M."/>
            <person name="Numata K."/>
            <person name="Arakawa K."/>
        </authorList>
    </citation>
    <scope>NUCLEOTIDE SEQUENCE [LARGE SCALE GENOMIC DNA]</scope>
</reference>
<evidence type="ECO:0000313" key="2">
    <source>
        <dbReference type="EMBL" id="GBP35645.1"/>
    </source>
</evidence>
<dbReference type="InterPro" id="IPR036691">
    <property type="entry name" value="Endo/exonu/phosph_ase_sf"/>
</dbReference>
<dbReference type="InterPro" id="IPR039737">
    <property type="entry name" value="INPP5A"/>
</dbReference>
<protein>
    <submittedName>
        <fullName evidence="2">Type I inositol 1,4,5-trisphosphate 5-phosphatase</fullName>
    </submittedName>
</protein>
<dbReference type="Proteomes" id="UP000299102">
    <property type="component" value="Unassembled WGS sequence"/>
</dbReference>
<name>A0A4C1VDE9_EUMVA</name>
<dbReference type="OrthoDB" id="5780965at2759"/>
<evidence type="ECO:0000256" key="1">
    <source>
        <dbReference type="ARBA" id="ARBA00022801"/>
    </source>
</evidence>
<dbReference type="STRING" id="151549.A0A4C1VDE9"/>
<dbReference type="AlphaFoldDB" id="A0A4C1VDE9"/>
<keyword evidence="3" id="KW-1185">Reference proteome</keyword>
<dbReference type="Gene3D" id="3.60.10.10">
    <property type="entry name" value="Endonuclease/exonuclease/phosphatase"/>
    <property type="match status" value="1"/>
</dbReference>
<dbReference type="EMBL" id="BGZK01000306">
    <property type="protein sequence ID" value="GBP35645.1"/>
    <property type="molecule type" value="Genomic_DNA"/>
</dbReference>
<dbReference type="PANTHER" id="PTHR12997:SF2">
    <property type="entry name" value="INOSITOL POLYPHOSPHATE-5-PHOSPHATASE A"/>
    <property type="match status" value="1"/>
</dbReference>
<keyword evidence="1" id="KW-0378">Hydrolase</keyword>
<accession>A0A4C1VDE9</accession>
<dbReference type="SUPFAM" id="SSF56219">
    <property type="entry name" value="DNase I-like"/>
    <property type="match status" value="1"/>
</dbReference>
<organism evidence="2 3">
    <name type="scientific">Eumeta variegata</name>
    <name type="common">Bagworm moth</name>
    <name type="synonym">Eumeta japonica</name>
    <dbReference type="NCBI Taxonomy" id="151549"/>
    <lineage>
        <taxon>Eukaryota</taxon>
        <taxon>Metazoa</taxon>
        <taxon>Ecdysozoa</taxon>
        <taxon>Arthropoda</taxon>
        <taxon>Hexapoda</taxon>
        <taxon>Insecta</taxon>
        <taxon>Pterygota</taxon>
        <taxon>Neoptera</taxon>
        <taxon>Endopterygota</taxon>
        <taxon>Lepidoptera</taxon>
        <taxon>Glossata</taxon>
        <taxon>Ditrysia</taxon>
        <taxon>Tineoidea</taxon>
        <taxon>Psychidae</taxon>
        <taxon>Oiketicinae</taxon>
        <taxon>Eumeta</taxon>
    </lineage>
</organism>
<proteinExistence type="predicted"/>
<dbReference type="GO" id="GO:0004445">
    <property type="term" value="F:inositol-polyphosphate 5-phosphatase activity"/>
    <property type="evidence" value="ECO:0007669"/>
    <property type="project" value="InterPro"/>
</dbReference>
<sequence length="67" mass="7829">MRDFWRQSGATLATINFMACKWSRKGFLRTRWMIRGTAVEFVNIHLFHDASNLVAMEPFPSVGTLFY</sequence>
<comment type="caution">
    <text evidence="2">The sequence shown here is derived from an EMBL/GenBank/DDBJ whole genome shotgun (WGS) entry which is preliminary data.</text>
</comment>
<evidence type="ECO:0000313" key="3">
    <source>
        <dbReference type="Proteomes" id="UP000299102"/>
    </source>
</evidence>
<dbReference type="PANTHER" id="PTHR12997">
    <property type="entry name" value="TYPE I INOSITOL-1,4,5-TRISPHOSPHATE 5-PHOSPHATASE"/>
    <property type="match status" value="1"/>
</dbReference>